<keyword evidence="2" id="KW-1185">Reference proteome</keyword>
<dbReference type="GO" id="GO:0003697">
    <property type="term" value="F:single-stranded DNA binding"/>
    <property type="evidence" value="ECO:0007669"/>
    <property type="project" value="InterPro"/>
</dbReference>
<dbReference type="AlphaFoldDB" id="A0A8C6SZ14"/>
<evidence type="ECO:0000313" key="2">
    <source>
        <dbReference type="Proteomes" id="UP000694523"/>
    </source>
</evidence>
<accession>A0A8C6SZ14</accession>
<reference evidence="1" key="2">
    <citation type="submission" date="2025-09" db="UniProtKB">
        <authorList>
            <consortium name="Ensembl"/>
        </authorList>
    </citation>
    <scope>IDENTIFICATION</scope>
</reference>
<dbReference type="Pfam" id="PF17659">
    <property type="entry name" value="RADX"/>
    <property type="match status" value="1"/>
</dbReference>
<dbReference type="InterPro" id="IPR012340">
    <property type="entry name" value="NA-bd_OB-fold"/>
</dbReference>
<sequence length="528" mass="59275">MDHYKMKAFNSVEICLNPRNPVAVITVISPKSVLPQWGLPEVSYRFTTSSELDQLSKDSACDIIGLVTFVGRVERVRSKAVKGPEKYWTYRWIHAVDGTSDQPFIIEVFSSSQPEIFNHVCPMTYLVCTQMRLCQADGGLPYLTSSCETQMSITGYHKGQPYVSDPKVKSFIQWTKTLKDNVILQKAACGGHYSYPRAPKIFTQSVEDASAQVPLVAAADLKKEFESLQYREHKRLAIQGQIMAVLFIKHPTLNEKPHQTEEPQDLVVLTQECNDTSTDPNRDGSMDATLVQTNKRKRQYRLRGREKSPEKVTPTKIIRRETTVVQQGENQTDNTSEGIQDIQSQEPGVASWESSSWLTQKPDVLEHIHCGVLYEDSIARRFTFEEKNALLQWSNLHPTRWPSEHTSDPLPPVACPGYYRITILGINRQLALDAAFVPVAHPNEPGAVGLLVEPHGNTMLSCLSLGFLCPLSKDTSQSMRPQPEELLETASELEGLHVVCVLDLCHLGGDKVEVLVNKVYRVTDVSLE</sequence>
<reference evidence="1" key="1">
    <citation type="submission" date="2025-08" db="UniProtKB">
        <authorList>
            <consortium name="Ensembl"/>
        </authorList>
    </citation>
    <scope>IDENTIFICATION</scope>
</reference>
<dbReference type="Ensembl" id="ENSNMLT00000015480.1">
    <property type="protein sequence ID" value="ENSNMLP00000013763.1"/>
    <property type="gene ID" value="ENSNMLG00000009206.1"/>
</dbReference>
<proteinExistence type="predicted"/>
<dbReference type="Gene3D" id="2.40.50.140">
    <property type="entry name" value="Nucleic acid-binding proteins"/>
    <property type="match status" value="1"/>
</dbReference>
<name>A0A8C6SZ14_9GOBI</name>
<dbReference type="PANTHER" id="PTHR14944">
    <property type="entry name" value="RPA-RELATED PROTEIN RADX"/>
    <property type="match status" value="1"/>
</dbReference>
<evidence type="ECO:0000313" key="1">
    <source>
        <dbReference type="Ensembl" id="ENSNMLP00000013763.1"/>
    </source>
</evidence>
<dbReference type="Proteomes" id="UP000694523">
    <property type="component" value="Unplaced"/>
</dbReference>
<protein>
    <submittedName>
        <fullName evidence="1">RPA1 related single stranded DNA binding protein</fullName>
    </submittedName>
</protein>
<organism evidence="1 2">
    <name type="scientific">Neogobius melanostomus</name>
    <name type="common">round goby</name>
    <dbReference type="NCBI Taxonomy" id="47308"/>
    <lineage>
        <taxon>Eukaryota</taxon>
        <taxon>Metazoa</taxon>
        <taxon>Chordata</taxon>
        <taxon>Craniata</taxon>
        <taxon>Vertebrata</taxon>
        <taxon>Euteleostomi</taxon>
        <taxon>Actinopterygii</taxon>
        <taxon>Neopterygii</taxon>
        <taxon>Teleostei</taxon>
        <taxon>Neoteleostei</taxon>
        <taxon>Acanthomorphata</taxon>
        <taxon>Gobiaria</taxon>
        <taxon>Gobiiformes</taxon>
        <taxon>Gobioidei</taxon>
        <taxon>Gobiidae</taxon>
        <taxon>Benthophilinae</taxon>
        <taxon>Neogobiini</taxon>
        <taxon>Neogobius</taxon>
    </lineage>
</organism>
<dbReference type="PANTHER" id="PTHR14944:SF4">
    <property type="entry name" value="RPA1 RELATED SINGLE STRANDED DNA BINDING PROTEIN, X-LINKED"/>
    <property type="match status" value="1"/>
</dbReference>
<dbReference type="InterPro" id="IPR040893">
    <property type="entry name" value="RADX"/>
</dbReference>